<sequence length="283" mass="29387">MNFAAASKHLGKQGGRFLLLALVIVATGIGLGLAAGYPVSRIQFQDSESVRLDQARLAGKVDPELALTAQSDLAVGWEAGDPALSSFGLLGSDFCGETVELPTEVSPKATAVFAKPADSSVLISEAVRVEDWQSATEYIDSVGKALSKCDQFYRTDLAGNRLQVEIKPGPGDDLITDQVSRKFVASDGSNVQVWSMMAIGDVIVATDYLGPAAPQKSLLRDLEKKILLRVAPENFALGGASATSTPSTVSPEGSPTTVLEGGAADESSGDQPASSESSTTLPG</sequence>
<feature type="compositionally biased region" description="Low complexity" evidence="1">
    <location>
        <begin position="240"/>
        <end position="251"/>
    </location>
</feature>
<organism evidence="2">
    <name type="scientific">freshwater metagenome</name>
    <dbReference type="NCBI Taxonomy" id="449393"/>
    <lineage>
        <taxon>unclassified sequences</taxon>
        <taxon>metagenomes</taxon>
        <taxon>ecological metagenomes</taxon>
    </lineage>
</organism>
<dbReference type="AlphaFoldDB" id="A0A6J6PBX7"/>
<feature type="compositionally biased region" description="Polar residues" evidence="1">
    <location>
        <begin position="269"/>
        <end position="283"/>
    </location>
</feature>
<feature type="region of interest" description="Disordered" evidence="1">
    <location>
        <begin position="239"/>
        <end position="283"/>
    </location>
</feature>
<evidence type="ECO:0000256" key="1">
    <source>
        <dbReference type="SAM" id="MobiDB-lite"/>
    </source>
</evidence>
<accession>A0A6J6PBX7</accession>
<dbReference type="EMBL" id="CAEZXS010000052">
    <property type="protein sequence ID" value="CAB4694203.1"/>
    <property type="molecule type" value="Genomic_DNA"/>
</dbReference>
<evidence type="ECO:0000313" key="2">
    <source>
        <dbReference type="EMBL" id="CAB4694203.1"/>
    </source>
</evidence>
<name>A0A6J6PBX7_9ZZZZ</name>
<reference evidence="2" key="1">
    <citation type="submission" date="2020-05" db="EMBL/GenBank/DDBJ databases">
        <authorList>
            <person name="Chiriac C."/>
            <person name="Salcher M."/>
            <person name="Ghai R."/>
            <person name="Kavagutti S V."/>
        </authorList>
    </citation>
    <scope>NUCLEOTIDE SEQUENCE</scope>
</reference>
<proteinExistence type="predicted"/>
<protein>
    <submittedName>
        <fullName evidence="2">Unannotated protein</fullName>
    </submittedName>
</protein>
<gene>
    <name evidence="2" type="ORF">UFOPK2582_00592</name>
</gene>